<organism evidence="7 8">
    <name type="scientific">Craurococcus roseus</name>
    <dbReference type="NCBI Taxonomy" id="77585"/>
    <lineage>
        <taxon>Bacteria</taxon>
        <taxon>Pseudomonadati</taxon>
        <taxon>Pseudomonadota</taxon>
        <taxon>Alphaproteobacteria</taxon>
        <taxon>Acetobacterales</taxon>
        <taxon>Acetobacteraceae</taxon>
        <taxon>Craurococcus</taxon>
    </lineage>
</organism>
<reference evidence="7 8" key="1">
    <citation type="journal article" date="2019" name="Int. J. Syst. Evol. Microbiol.">
        <title>The Global Catalogue of Microorganisms (GCM) 10K type strain sequencing project: providing services to taxonomists for standard genome sequencing and annotation.</title>
        <authorList>
            <consortium name="The Broad Institute Genomics Platform"/>
            <consortium name="The Broad Institute Genome Sequencing Center for Infectious Disease"/>
            <person name="Wu L."/>
            <person name="Ma J."/>
        </authorList>
    </citation>
    <scope>NUCLEOTIDE SEQUENCE [LARGE SCALE GENOMIC DNA]</scope>
    <source>
        <strain evidence="7 8">JCM 9933</strain>
    </source>
</reference>
<evidence type="ECO:0000256" key="4">
    <source>
        <dbReference type="RuleBase" id="RU003719"/>
    </source>
</evidence>
<dbReference type="EMBL" id="BAAAFZ010000080">
    <property type="protein sequence ID" value="GAA0602026.1"/>
    <property type="molecule type" value="Genomic_DNA"/>
</dbReference>
<protein>
    <submittedName>
        <fullName evidence="7">2-hydroxyacid dehydrogenase</fullName>
    </submittedName>
</protein>
<evidence type="ECO:0000259" key="6">
    <source>
        <dbReference type="Pfam" id="PF02826"/>
    </source>
</evidence>
<dbReference type="CDD" id="cd12183">
    <property type="entry name" value="LDH_like_2"/>
    <property type="match status" value="1"/>
</dbReference>
<sequence>MDVAVFSTKPYDRRFLDAANVAAGNRHRFTYFEARLTHATAVLAKGAAAVCPFVNDQADEAVLEEFTRIGVRLVALRSAGFNNVDLAAARRLGVTVARVPAYSPDAVAEHTVAMILSLNRAIHRAYARVREGNFALEGLLGFDLKGRAVGVVGTGRIGVAVARIMLGFGCRVLAHDLAPDPACAAMGVAYVPLKELLAESDIVTLHCPLTPQTRHMIDAATIGRMKRGAMLVNTSRGGLVDTRAAIDGLKSGAIGHLGLDVYEEEGDLFFQDLSGQVLQDDVFARLLTFPNVLVTGHQAFFTAEALTAIADTTVANITAFEQTGRAVHEVSVEKLA</sequence>
<dbReference type="Proteomes" id="UP001501588">
    <property type="component" value="Unassembled WGS sequence"/>
</dbReference>
<dbReference type="PANTHER" id="PTHR43026">
    <property type="entry name" value="2-HYDROXYACID DEHYDROGENASE HOMOLOG 1-RELATED"/>
    <property type="match status" value="1"/>
</dbReference>
<evidence type="ECO:0000259" key="5">
    <source>
        <dbReference type="Pfam" id="PF00389"/>
    </source>
</evidence>
<dbReference type="InterPro" id="IPR036291">
    <property type="entry name" value="NAD(P)-bd_dom_sf"/>
</dbReference>
<evidence type="ECO:0000256" key="3">
    <source>
        <dbReference type="ARBA" id="ARBA00023027"/>
    </source>
</evidence>
<dbReference type="PROSITE" id="PS00671">
    <property type="entry name" value="D_2_HYDROXYACID_DH_3"/>
    <property type="match status" value="1"/>
</dbReference>
<feature type="domain" description="D-isomer specific 2-hydroxyacid dehydrogenase catalytic" evidence="5">
    <location>
        <begin position="3"/>
        <end position="330"/>
    </location>
</feature>
<evidence type="ECO:0000313" key="8">
    <source>
        <dbReference type="Proteomes" id="UP001501588"/>
    </source>
</evidence>
<dbReference type="PANTHER" id="PTHR43026:SF1">
    <property type="entry name" value="2-HYDROXYACID DEHYDROGENASE HOMOLOG 1-RELATED"/>
    <property type="match status" value="1"/>
</dbReference>
<dbReference type="InterPro" id="IPR029752">
    <property type="entry name" value="D-isomer_DH_CS1"/>
</dbReference>
<dbReference type="Pfam" id="PF02826">
    <property type="entry name" value="2-Hacid_dh_C"/>
    <property type="match status" value="1"/>
</dbReference>
<dbReference type="InterPro" id="IPR006140">
    <property type="entry name" value="D-isomer_DH_NAD-bd"/>
</dbReference>
<dbReference type="SUPFAM" id="SSF52283">
    <property type="entry name" value="Formate/glycerate dehydrogenase catalytic domain-like"/>
    <property type="match status" value="1"/>
</dbReference>
<dbReference type="RefSeq" id="WP_343897655.1">
    <property type="nucleotide sequence ID" value="NZ_BAAAFZ010000080.1"/>
</dbReference>
<evidence type="ECO:0000256" key="1">
    <source>
        <dbReference type="ARBA" id="ARBA00005854"/>
    </source>
</evidence>
<comment type="caution">
    <text evidence="7">The sequence shown here is derived from an EMBL/GenBank/DDBJ whole genome shotgun (WGS) entry which is preliminary data.</text>
</comment>
<keyword evidence="3" id="KW-0520">NAD</keyword>
<dbReference type="Pfam" id="PF00389">
    <property type="entry name" value="2-Hacid_dh"/>
    <property type="match status" value="1"/>
</dbReference>
<dbReference type="InterPro" id="IPR006139">
    <property type="entry name" value="D-isomer_2_OHA_DH_cat_dom"/>
</dbReference>
<keyword evidence="2 4" id="KW-0560">Oxidoreductase</keyword>
<accession>A0ABN1G158</accession>
<proteinExistence type="inferred from homology"/>
<dbReference type="InterPro" id="IPR058205">
    <property type="entry name" value="D-LDH-like"/>
</dbReference>
<evidence type="ECO:0000313" key="7">
    <source>
        <dbReference type="EMBL" id="GAA0602026.1"/>
    </source>
</evidence>
<keyword evidence="8" id="KW-1185">Reference proteome</keyword>
<dbReference type="SUPFAM" id="SSF51735">
    <property type="entry name" value="NAD(P)-binding Rossmann-fold domains"/>
    <property type="match status" value="1"/>
</dbReference>
<gene>
    <name evidence="7" type="ORF">GCM10009416_44840</name>
</gene>
<feature type="domain" description="D-isomer specific 2-hydroxyacid dehydrogenase NAD-binding" evidence="6">
    <location>
        <begin position="112"/>
        <end position="299"/>
    </location>
</feature>
<evidence type="ECO:0000256" key="2">
    <source>
        <dbReference type="ARBA" id="ARBA00023002"/>
    </source>
</evidence>
<name>A0ABN1G158_9PROT</name>
<comment type="similarity">
    <text evidence="1 4">Belongs to the D-isomer specific 2-hydroxyacid dehydrogenase family.</text>
</comment>
<dbReference type="InterPro" id="IPR029753">
    <property type="entry name" value="D-isomer_DH_CS"/>
</dbReference>
<dbReference type="Gene3D" id="3.40.50.720">
    <property type="entry name" value="NAD(P)-binding Rossmann-like Domain"/>
    <property type="match status" value="2"/>
</dbReference>
<dbReference type="PROSITE" id="PS00065">
    <property type="entry name" value="D_2_HYDROXYACID_DH_1"/>
    <property type="match status" value="1"/>
</dbReference>
<dbReference type="PROSITE" id="PS00670">
    <property type="entry name" value="D_2_HYDROXYACID_DH_2"/>
    <property type="match status" value="1"/>
</dbReference>